<sequence>MTVYRGRGSLVEWWNCPVG</sequence>
<reference evidence="1" key="2">
    <citation type="journal article" date="2015" name="Fish Shellfish Immunol.">
        <title>Early steps in the European eel (Anguilla anguilla)-Vibrio vulnificus interaction in the gills: Role of the RtxA13 toxin.</title>
        <authorList>
            <person name="Callol A."/>
            <person name="Pajuelo D."/>
            <person name="Ebbesson L."/>
            <person name="Teles M."/>
            <person name="MacKenzie S."/>
            <person name="Amaro C."/>
        </authorList>
    </citation>
    <scope>NUCLEOTIDE SEQUENCE</scope>
</reference>
<dbReference type="AlphaFoldDB" id="A0A0E9RNM5"/>
<proteinExistence type="predicted"/>
<protein>
    <submittedName>
        <fullName evidence="1">Uncharacterized protein</fullName>
    </submittedName>
</protein>
<evidence type="ECO:0000313" key="1">
    <source>
        <dbReference type="EMBL" id="JAH30709.1"/>
    </source>
</evidence>
<dbReference type="EMBL" id="GBXM01077868">
    <property type="protein sequence ID" value="JAH30709.1"/>
    <property type="molecule type" value="Transcribed_RNA"/>
</dbReference>
<name>A0A0E9RNM5_ANGAN</name>
<accession>A0A0E9RNM5</accession>
<reference evidence="1" key="1">
    <citation type="submission" date="2014-11" db="EMBL/GenBank/DDBJ databases">
        <authorList>
            <person name="Amaro Gonzalez C."/>
        </authorList>
    </citation>
    <scope>NUCLEOTIDE SEQUENCE</scope>
</reference>
<organism evidence="1">
    <name type="scientific">Anguilla anguilla</name>
    <name type="common">European freshwater eel</name>
    <name type="synonym">Muraena anguilla</name>
    <dbReference type="NCBI Taxonomy" id="7936"/>
    <lineage>
        <taxon>Eukaryota</taxon>
        <taxon>Metazoa</taxon>
        <taxon>Chordata</taxon>
        <taxon>Craniata</taxon>
        <taxon>Vertebrata</taxon>
        <taxon>Euteleostomi</taxon>
        <taxon>Actinopterygii</taxon>
        <taxon>Neopterygii</taxon>
        <taxon>Teleostei</taxon>
        <taxon>Anguilliformes</taxon>
        <taxon>Anguillidae</taxon>
        <taxon>Anguilla</taxon>
    </lineage>
</organism>